<evidence type="ECO:0000313" key="4">
    <source>
        <dbReference type="EMBL" id="KKL28591.1"/>
    </source>
</evidence>
<organism evidence="4">
    <name type="scientific">marine sediment metagenome</name>
    <dbReference type="NCBI Taxonomy" id="412755"/>
    <lineage>
        <taxon>unclassified sequences</taxon>
        <taxon>metagenomes</taxon>
        <taxon>ecological metagenomes</taxon>
    </lineage>
</organism>
<dbReference type="AlphaFoldDB" id="A0A0F9EFE0"/>
<keyword evidence="3" id="KW-1133">Transmembrane helix</keyword>
<feature type="region of interest" description="Disordered" evidence="2">
    <location>
        <begin position="339"/>
        <end position="360"/>
    </location>
</feature>
<evidence type="ECO:0000256" key="3">
    <source>
        <dbReference type="SAM" id="Phobius"/>
    </source>
</evidence>
<proteinExistence type="predicted"/>
<comment type="caution">
    <text evidence="4">The sequence shown here is derived from an EMBL/GenBank/DDBJ whole genome shotgun (WGS) entry which is preliminary data.</text>
</comment>
<keyword evidence="3" id="KW-0472">Membrane</keyword>
<evidence type="ECO:0008006" key="5">
    <source>
        <dbReference type="Google" id="ProtNLM"/>
    </source>
</evidence>
<keyword evidence="1" id="KW-0175">Coiled coil</keyword>
<reference evidence="4" key="1">
    <citation type="journal article" date="2015" name="Nature">
        <title>Complex archaea that bridge the gap between prokaryotes and eukaryotes.</title>
        <authorList>
            <person name="Spang A."/>
            <person name="Saw J.H."/>
            <person name="Jorgensen S.L."/>
            <person name="Zaremba-Niedzwiedzka K."/>
            <person name="Martijn J."/>
            <person name="Lind A.E."/>
            <person name="van Eijk R."/>
            <person name="Schleper C."/>
            <person name="Guy L."/>
            <person name="Ettema T.J."/>
        </authorList>
    </citation>
    <scope>NUCLEOTIDE SEQUENCE</scope>
</reference>
<sequence>INTSEGLISIIVFEAISSGRTIVDFLDSSKVLVGEGEGINILSSVNRGVYDIIPSPPKGPRIFSETHPDQNKWSKSPNPTFSWERISGAIGYSYKFNEDPQGEPDNSIDTSATTISFENITDGIKYFHVKAIKTQVWGGTSHFQIRVDNTAPNSFEPYLEPFSFTLGNDLLIYFNTTDSLSGVDYYQIKLVNLSDPQDVVLSGWSREESPFRISKEKSGAMSILVKALDKAGNFQEGKIQIRIFSSPLVFVTGGIQIIGVFIPWWVIYIIISLALLSPGRLLFKFIKRFEKPDERLAREIKEAEKEIEDIRKFKEQERKEKEHDITAKEKAERKWRQLREDLRRETKPTPKKDQKLDDYE</sequence>
<feature type="coiled-coil region" evidence="1">
    <location>
        <begin position="293"/>
        <end position="320"/>
    </location>
</feature>
<gene>
    <name evidence="4" type="ORF">LCGC14_2373600</name>
</gene>
<evidence type="ECO:0000256" key="1">
    <source>
        <dbReference type="SAM" id="Coils"/>
    </source>
</evidence>
<dbReference type="InterPro" id="IPR013783">
    <property type="entry name" value="Ig-like_fold"/>
</dbReference>
<keyword evidence="3" id="KW-0812">Transmembrane</keyword>
<feature type="non-terminal residue" evidence="4">
    <location>
        <position position="1"/>
    </location>
</feature>
<dbReference type="Gene3D" id="2.60.40.10">
    <property type="entry name" value="Immunoglobulins"/>
    <property type="match status" value="1"/>
</dbReference>
<dbReference type="EMBL" id="LAZR01035040">
    <property type="protein sequence ID" value="KKL28591.1"/>
    <property type="molecule type" value="Genomic_DNA"/>
</dbReference>
<name>A0A0F9EFE0_9ZZZZ</name>
<protein>
    <recommendedName>
        <fullName evidence="5">Fibronectin type-III domain-containing protein</fullName>
    </recommendedName>
</protein>
<accession>A0A0F9EFE0</accession>
<evidence type="ECO:0000256" key="2">
    <source>
        <dbReference type="SAM" id="MobiDB-lite"/>
    </source>
</evidence>
<feature type="transmembrane region" description="Helical" evidence="3">
    <location>
        <begin position="248"/>
        <end position="276"/>
    </location>
</feature>